<reference evidence="3" key="1">
    <citation type="submission" date="2023-03" db="EMBL/GenBank/DDBJ databases">
        <title>Massive genome expansion in bonnet fungi (Mycena s.s.) driven by repeated elements and novel gene families across ecological guilds.</title>
        <authorList>
            <consortium name="Lawrence Berkeley National Laboratory"/>
            <person name="Harder C.B."/>
            <person name="Miyauchi S."/>
            <person name="Viragh M."/>
            <person name="Kuo A."/>
            <person name="Thoen E."/>
            <person name="Andreopoulos B."/>
            <person name="Lu D."/>
            <person name="Skrede I."/>
            <person name="Drula E."/>
            <person name="Henrissat B."/>
            <person name="Morin E."/>
            <person name="Kohler A."/>
            <person name="Barry K."/>
            <person name="LaButti K."/>
            <person name="Morin E."/>
            <person name="Salamov A."/>
            <person name="Lipzen A."/>
            <person name="Mereny Z."/>
            <person name="Hegedus B."/>
            <person name="Baldrian P."/>
            <person name="Stursova M."/>
            <person name="Weitz H."/>
            <person name="Taylor A."/>
            <person name="Grigoriev I.V."/>
            <person name="Nagy L.G."/>
            <person name="Martin F."/>
            <person name="Kauserud H."/>
        </authorList>
    </citation>
    <scope>NUCLEOTIDE SEQUENCE</scope>
    <source>
        <strain evidence="3">CBHHK173m</strain>
    </source>
</reference>
<evidence type="ECO:0000313" key="3">
    <source>
        <dbReference type="EMBL" id="KAJ7077414.1"/>
    </source>
</evidence>
<dbReference type="Proteomes" id="UP001222325">
    <property type="component" value="Unassembled WGS sequence"/>
</dbReference>
<comment type="caution">
    <text evidence="3">The sequence shown here is derived from an EMBL/GenBank/DDBJ whole genome shotgun (WGS) entry which is preliminary data.</text>
</comment>
<keyword evidence="4" id="KW-1185">Reference proteome</keyword>
<feature type="chain" id="PRO_5041944052" evidence="2">
    <location>
        <begin position="17"/>
        <end position="75"/>
    </location>
</feature>
<dbReference type="EMBL" id="JARJCN010000073">
    <property type="protein sequence ID" value="KAJ7077414.1"/>
    <property type="molecule type" value="Genomic_DNA"/>
</dbReference>
<feature type="compositionally biased region" description="Basic residues" evidence="1">
    <location>
        <begin position="63"/>
        <end position="75"/>
    </location>
</feature>
<gene>
    <name evidence="3" type="ORF">B0H15DRAFT_861791</name>
</gene>
<accession>A0AAD6TTV2</accession>
<feature type="region of interest" description="Disordered" evidence="1">
    <location>
        <begin position="56"/>
        <end position="75"/>
    </location>
</feature>
<keyword evidence="2" id="KW-0732">Signal</keyword>
<evidence type="ECO:0000256" key="1">
    <source>
        <dbReference type="SAM" id="MobiDB-lite"/>
    </source>
</evidence>
<name>A0AAD6TTV2_9AGAR</name>
<sequence>MLAELLLAELTFLSLSEESELASWLASCGSIDLGESEKIIRRYPLPSIHPAHQLSFGQADRRHLQRHPSPHTSPH</sequence>
<proteinExistence type="predicted"/>
<organism evidence="3 4">
    <name type="scientific">Mycena belliarum</name>
    <dbReference type="NCBI Taxonomy" id="1033014"/>
    <lineage>
        <taxon>Eukaryota</taxon>
        <taxon>Fungi</taxon>
        <taxon>Dikarya</taxon>
        <taxon>Basidiomycota</taxon>
        <taxon>Agaricomycotina</taxon>
        <taxon>Agaricomycetes</taxon>
        <taxon>Agaricomycetidae</taxon>
        <taxon>Agaricales</taxon>
        <taxon>Marasmiineae</taxon>
        <taxon>Mycenaceae</taxon>
        <taxon>Mycena</taxon>
    </lineage>
</organism>
<evidence type="ECO:0000256" key="2">
    <source>
        <dbReference type="SAM" id="SignalP"/>
    </source>
</evidence>
<protein>
    <submittedName>
        <fullName evidence="3">Uncharacterized protein</fullName>
    </submittedName>
</protein>
<evidence type="ECO:0000313" key="4">
    <source>
        <dbReference type="Proteomes" id="UP001222325"/>
    </source>
</evidence>
<feature type="signal peptide" evidence="2">
    <location>
        <begin position="1"/>
        <end position="16"/>
    </location>
</feature>
<dbReference type="AlphaFoldDB" id="A0AAD6TTV2"/>